<evidence type="ECO:0000313" key="2">
    <source>
        <dbReference type="EMBL" id="QPF24411.1"/>
    </source>
</evidence>
<dbReference type="InterPro" id="IPR000305">
    <property type="entry name" value="GIY-YIG_endonuc"/>
</dbReference>
<dbReference type="SMART" id="SM00465">
    <property type="entry name" value="GIYc"/>
    <property type="match status" value="1"/>
</dbReference>
<dbReference type="EMBL" id="MT471267">
    <property type="protein sequence ID" value="QPF24411.1"/>
    <property type="molecule type" value="Genomic_DNA"/>
</dbReference>
<protein>
    <recommendedName>
        <fullName evidence="1">GIY-YIG domain-containing protein</fullName>
    </recommendedName>
</protein>
<dbReference type="SUPFAM" id="SSF82771">
    <property type="entry name" value="GIY-YIG endonuclease"/>
    <property type="match status" value="1"/>
</dbReference>
<name>A0A7S8WWL9_9HYPO</name>
<gene>
    <name evidence="2" type="primary">orf164</name>
</gene>
<feature type="domain" description="GIY-YIG" evidence="1">
    <location>
        <begin position="39"/>
        <end position="141"/>
    </location>
</feature>
<accession>A0A7S8WWL9</accession>
<evidence type="ECO:0000259" key="1">
    <source>
        <dbReference type="PROSITE" id="PS50164"/>
    </source>
</evidence>
<organism evidence="2">
    <name type="scientific">Tolypocladium guangdongense</name>
    <dbReference type="NCBI Taxonomy" id="2730933"/>
    <lineage>
        <taxon>Eukaryota</taxon>
        <taxon>Fungi</taxon>
        <taxon>Dikarya</taxon>
        <taxon>Ascomycota</taxon>
        <taxon>Pezizomycotina</taxon>
        <taxon>Sordariomycetes</taxon>
        <taxon>Hypocreomycetidae</taxon>
        <taxon>Hypocreales</taxon>
        <taxon>Ophiocordycipitaceae</taxon>
        <taxon>Tolypocladium</taxon>
    </lineage>
</organism>
<sequence length="164" mass="19725">MIIDMLNNINDMLNDIKWYNLDKKGFLMDNNSIRILLLKKPCIYVYKLTLGNENELYIGSTLNVVQRIYQHRYRVKIRTKELTMYNTRFYSYVIKHGWTNFTFGIIQYVDFEFDIKSQSNRKKLLQIEQEYLSKYSPFLNVNRAVRFTPTRKNKLNSVALAKKL</sequence>
<dbReference type="GeneID" id="63653139"/>
<dbReference type="AlphaFoldDB" id="A0A7S8WWL9"/>
<dbReference type="InterPro" id="IPR035901">
    <property type="entry name" value="GIY-YIG_endonuc_sf"/>
</dbReference>
<reference evidence="2" key="1">
    <citation type="journal article" date="2020" name="Appl. Microbiol. Biotechnol.">
        <title>Mitogenome of Tolypocladium guangdongense.</title>
        <authorList>
            <person name="Zhang C."/>
            <person name="Dai Y."/>
            <person name="Wang G."/>
            <person name="Wang C."/>
            <person name="Gao Y."/>
            <person name="Deng W."/>
            <person name="Li T."/>
        </authorList>
    </citation>
    <scope>NUCLEOTIDE SEQUENCE</scope>
    <source>
        <strain evidence="2">GD15</strain>
    </source>
</reference>
<dbReference type="Gene3D" id="3.40.1440.10">
    <property type="entry name" value="GIY-YIG endonuclease"/>
    <property type="match status" value="1"/>
</dbReference>
<dbReference type="RefSeq" id="YP_010044466.1">
    <property type="nucleotide sequence ID" value="NC_054274.1"/>
</dbReference>
<geneLocation type="mitochondrion" evidence="2"/>
<dbReference type="PROSITE" id="PS50164">
    <property type="entry name" value="GIY_YIG"/>
    <property type="match status" value="1"/>
</dbReference>
<keyword evidence="2" id="KW-0496">Mitochondrion</keyword>
<proteinExistence type="predicted"/>